<accession>A0A6L9XZL2</accession>
<feature type="signal peptide" evidence="2">
    <location>
        <begin position="1"/>
        <end position="30"/>
    </location>
</feature>
<feature type="chain" id="PRO_5026707998" evidence="2">
    <location>
        <begin position="31"/>
        <end position="236"/>
    </location>
</feature>
<comment type="caution">
    <text evidence="3">The sequence shown here is derived from an EMBL/GenBank/DDBJ whole genome shotgun (WGS) entry which is preliminary data.</text>
</comment>
<evidence type="ECO:0000256" key="2">
    <source>
        <dbReference type="SAM" id="SignalP"/>
    </source>
</evidence>
<name>A0A6L9XZL2_9MICO</name>
<protein>
    <submittedName>
        <fullName evidence="3">Uncharacterized protein</fullName>
    </submittedName>
</protein>
<organism evidence="3 4">
    <name type="scientific">Leifsonia tongyongensis</name>
    <dbReference type="NCBI Taxonomy" id="1268043"/>
    <lineage>
        <taxon>Bacteria</taxon>
        <taxon>Bacillati</taxon>
        <taxon>Actinomycetota</taxon>
        <taxon>Actinomycetes</taxon>
        <taxon>Micrococcales</taxon>
        <taxon>Microbacteriaceae</taxon>
        <taxon>Leifsonia</taxon>
    </lineage>
</organism>
<reference evidence="3 4" key="1">
    <citation type="journal article" date="2014" name="J. Microbiol.">
        <title>Diaminobutyricibacter tongyongensis gen. nov., sp. nov. and Homoserinibacter gongjuensis gen. nov., sp. nov. belong to the family Microbacteriaceae.</title>
        <authorList>
            <person name="Kim S.J."/>
            <person name="Ahn J.H."/>
            <person name="Weon H.Y."/>
            <person name="Hamada M."/>
            <person name="Suzuki K."/>
            <person name="Kwon S.W."/>
        </authorList>
    </citation>
    <scope>NUCLEOTIDE SEQUENCE [LARGE SCALE GENOMIC DNA]</scope>
    <source>
        <strain evidence="3 4">NBRC 108724</strain>
    </source>
</reference>
<evidence type="ECO:0000313" key="4">
    <source>
        <dbReference type="Proteomes" id="UP000474967"/>
    </source>
</evidence>
<dbReference type="AlphaFoldDB" id="A0A6L9XZL2"/>
<proteinExistence type="predicted"/>
<evidence type="ECO:0000256" key="1">
    <source>
        <dbReference type="SAM" id="MobiDB-lite"/>
    </source>
</evidence>
<feature type="region of interest" description="Disordered" evidence="1">
    <location>
        <begin position="51"/>
        <end position="70"/>
    </location>
</feature>
<evidence type="ECO:0000313" key="3">
    <source>
        <dbReference type="EMBL" id="NEN06438.1"/>
    </source>
</evidence>
<dbReference type="EMBL" id="JAAGWY010000002">
    <property type="protein sequence ID" value="NEN06438.1"/>
    <property type="molecule type" value="Genomic_DNA"/>
</dbReference>
<dbReference type="PROSITE" id="PS51257">
    <property type="entry name" value="PROKAR_LIPOPROTEIN"/>
    <property type="match status" value="1"/>
</dbReference>
<dbReference type="RefSeq" id="WP_163289855.1">
    <property type="nucleotide sequence ID" value="NZ_JAAGWY010000002.1"/>
</dbReference>
<gene>
    <name evidence="3" type="ORF">G3T36_11200</name>
</gene>
<dbReference type="Proteomes" id="UP000474967">
    <property type="component" value="Unassembled WGS sequence"/>
</dbReference>
<keyword evidence="4" id="KW-1185">Reference proteome</keyword>
<sequence>MTTKRGHIGQLGRAAIGVAVLAALTGCATAATADPQAIPTPTPTQLAVTVAMPDLGPSPAPAPQTAAQTEQRRLSNADQAWQQVLLQYPSAVRPQVTFGGYITDATEVAVMSQCLTEQGVPIANGYPAGAKKGDAPSSVGADASDEKEAIGAWVCNVEHPYRPAPPLTPQQLGYLYDYLTEFLVPCYEANGVAEPPAPSRATFVATWPHQNWYPSDGALMDGDKAAAITKACPPPK</sequence>
<keyword evidence="2" id="KW-0732">Signal</keyword>